<feature type="chain" id="PRO_5045795299" evidence="1">
    <location>
        <begin position="19"/>
        <end position="61"/>
    </location>
</feature>
<feature type="non-terminal residue" evidence="2">
    <location>
        <position position="61"/>
    </location>
</feature>
<sequence length="61" mass="6490">MKFATLITILAGISSAYSMVIKRDTPVKKVITDLTAAFDKLDAAAIAFDGNIQPVVNAADY</sequence>
<evidence type="ECO:0000256" key="1">
    <source>
        <dbReference type="SAM" id="SignalP"/>
    </source>
</evidence>
<dbReference type="Proteomes" id="UP001479436">
    <property type="component" value="Unassembled WGS sequence"/>
</dbReference>
<keyword evidence="3" id="KW-1185">Reference proteome</keyword>
<keyword evidence="1" id="KW-0732">Signal</keyword>
<name>A0ABR2VPL9_9FUNG</name>
<reference evidence="2 3" key="1">
    <citation type="submission" date="2023-04" db="EMBL/GenBank/DDBJ databases">
        <title>Genome of Basidiobolus ranarum AG-B5.</title>
        <authorList>
            <person name="Stajich J.E."/>
            <person name="Carter-House D."/>
            <person name="Gryganskyi A."/>
        </authorList>
    </citation>
    <scope>NUCLEOTIDE SEQUENCE [LARGE SCALE GENOMIC DNA]</scope>
    <source>
        <strain evidence="2 3">AG-B5</strain>
    </source>
</reference>
<dbReference type="EMBL" id="JASJQH010008474">
    <property type="protein sequence ID" value="KAK9688624.1"/>
    <property type="molecule type" value="Genomic_DNA"/>
</dbReference>
<comment type="caution">
    <text evidence="2">The sequence shown here is derived from an EMBL/GenBank/DDBJ whole genome shotgun (WGS) entry which is preliminary data.</text>
</comment>
<feature type="signal peptide" evidence="1">
    <location>
        <begin position="1"/>
        <end position="18"/>
    </location>
</feature>
<organism evidence="2 3">
    <name type="scientific">Basidiobolus ranarum</name>
    <dbReference type="NCBI Taxonomy" id="34480"/>
    <lineage>
        <taxon>Eukaryota</taxon>
        <taxon>Fungi</taxon>
        <taxon>Fungi incertae sedis</taxon>
        <taxon>Zoopagomycota</taxon>
        <taxon>Entomophthoromycotina</taxon>
        <taxon>Basidiobolomycetes</taxon>
        <taxon>Basidiobolales</taxon>
        <taxon>Basidiobolaceae</taxon>
        <taxon>Basidiobolus</taxon>
    </lineage>
</organism>
<evidence type="ECO:0000313" key="2">
    <source>
        <dbReference type="EMBL" id="KAK9688624.1"/>
    </source>
</evidence>
<accession>A0ABR2VPL9</accession>
<evidence type="ECO:0000313" key="3">
    <source>
        <dbReference type="Proteomes" id="UP001479436"/>
    </source>
</evidence>
<protein>
    <submittedName>
        <fullName evidence="2">Uncharacterized protein</fullName>
    </submittedName>
</protein>
<gene>
    <name evidence="2" type="ORF">K7432_014348</name>
</gene>
<proteinExistence type="predicted"/>